<dbReference type="Proteomes" id="UP001199816">
    <property type="component" value="Unassembled WGS sequence"/>
</dbReference>
<dbReference type="EMBL" id="JAJNEC010000003">
    <property type="protein sequence ID" value="MCD2421718.1"/>
    <property type="molecule type" value="Genomic_DNA"/>
</dbReference>
<dbReference type="Gene3D" id="1.10.150.240">
    <property type="entry name" value="Putative phosphatase, domain 2"/>
    <property type="match status" value="1"/>
</dbReference>
<dbReference type="InterPro" id="IPR051540">
    <property type="entry name" value="S-2-haloacid_dehalogenase"/>
</dbReference>
<dbReference type="RefSeq" id="WP_231002622.1">
    <property type="nucleotide sequence ID" value="NZ_JAJNEC010000003.1"/>
</dbReference>
<reference evidence="2 3" key="1">
    <citation type="submission" date="2021-11" db="EMBL/GenBank/DDBJ databases">
        <title>Genomic of Niabella pedocola.</title>
        <authorList>
            <person name="Wu T."/>
        </authorList>
    </citation>
    <scope>NUCLEOTIDE SEQUENCE [LARGE SCALE GENOMIC DNA]</scope>
    <source>
        <strain evidence="2 3">JCM 31011</strain>
    </source>
</reference>
<evidence type="ECO:0000256" key="1">
    <source>
        <dbReference type="ARBA" id="ARBA00022801"/>
    </source>
</evidence>
<dbReference type="Gene3D" id="3.40.50.1000">
    <property type="entry name" value="HAD superfamily/HAD-like"/>
    <property type="match status" value="1"/>
</dbReference>
<dbReference type="PANTHER" id="PTHR43316">
    <property type="entry name" value="HYDROLASE, HALOACID DELAHOGENASE-RELATED"/>
    <property type="match status" value="1"/>
</dbReference>
<proteinExistence type="predicted"/>
<organism evidence="2 3">
    <name type="scientific">Niabella pedocola</name>
    <dbReference type="NCBI Taxonomy" id="1752077"/>
    <lineage>
        <taxon>Bacteria</taxon>
        <taxon>Pseudomonadati</taxon>
        <taxon>Bacteroidota</taxon>
        <taxon>Chitinophagia</taxon>
        <taxon>Chitinophagales</taxon>
        <taxon>Chitinophagaceae</taxon>
        <taxon>Niabella</taxon>
    </lineage>
</organism>
<dbReference type="Pfam" id="PF00702">
    <property type="entry name" value="Hydrolase"/>
    <property type="match status" value="1"/>
</dbReference>
<gene>
    <name evidence="2" type="ORF">LQ567_03025</name>
</gene>
<comment type="caution">
    <text evidence="2">The sequence shown here is derived from an EMBL/GenBank/DDBJ whole genome shotgun (WGS) entry which is preliminary data.</text>
</comment>
<dbReference type="PANTHER" id="PTHR43316:SF8">
    <property type="entry name" value="HAD FAMILY HYDROLASE"/>
    <property type="match status" value="1"/>
</dbReference>
<dbReference type="InterPro" id="IPR023214">
    <property type="entry name" value="HAD_sf"/>
</dbReference>
<keyword evidence="3" id="KW-1185">Reference proteome</keyword>
<dbReference type="InterPro" id="IPR023198">
    <property type="entry name" value="PGP-like_dom2"/>
</dbReference>
<name>A0ABS8PN79_9BACT</name>
<sequence length="234" mass="26777">MNSGITTIAFDADDTLWVNEPYFQAAEQQFCILLEDYLPQHAVSQELFKTEMQNLHLYGYGVKGFILCMIETIGRVSGETASLQLVNKAIALGRELLQKPIELLPGVKSTLECLREKYRLVVATKGDLLDQERKLKKSGLEPFFHHIEIMSDKKRGDYEKLLNHLDCQPENFLMVGNSIKSDIMPVLELGGFAAHVPYHVTWTHEQYDNTLQHPQFMELNTIDAVLEHLEDSRK</sequence>
<protein>
    <submittedName>
        <fullName evidence="2">HAD family hydrolase</fullName>
    </submittedName>
</protein>
<keyword evidence="1 2" id="KW-0378">Hydrolase</keyword>
<accession>A0ABS8PN79</accession>
<dbReference type="SUPFAM" id="SSF56784">
    <property type="entry name" value="HAD-like"/>
    <property type="match status" value="1"/>
</dbReference>
<dbReference type="InterPro" id="IPR036412">
    <property type="entry name" value="HAD-like_sf"/>
</dbReference>
<evidence type="ECO:0000313" key="2">
    <source>
        <dbReference type="EMBL" id="MCD2421718.1"/>
    </source>
</evidence>
<dbReference type="GO" id="GO:0016787">
    <property type="term" value="F:hydrolase activity"/>
    <property type="evidence" value="ECO:0007669"/>
    <property type="project" value="UniProtKB-KW"/>
</dbReference>
<evidence type="ECO:0000313" key="3">
    <source>
        <dbReference type="Proteomes" id="UP001199816"/>
    </source>
</evidence>